<evidence type="ECO:0000313" key="3">
    <source>
        <dbReference type="Proteomes" id="UP000681720"/>
    </source>
</evidence>
<reference evidence="1" key="1">
    <citation type="submission" date="2021-02" db="EMBL/GenBank/DDBJ databases">
        <authorList>
            <person name="Nowell W R."/>
        </authorList>
    </citation>
    <scope>NUCLEOTIDE SEQUENCE</scope>
</reference>
<proteinExistence type="predicted"/>
<protein>
    <submittedName>
        <fullName evidence="1">Uncharacterized protein</fullName>
    </submittedName>
</protein>
<dbReference type="EMBL" id="CAJOBJ010089454">
    <property type="protein sequence ID" value="CAF4535282.1"/>
    <property type="molecule type" value="Genomic_DNA"/>
</dbReference>
<organism evidence="1 3">
    <name type="scientific">Rotaria magnacalcarata</name>
    <dbReference type="NCBI Taxonomy" id="392030"/>
    <lineage>
        <taxon>Eukaryota</taxon>
        <taxon>Metazoa</taxon>
        <taxon>Spiralia</taxon>
        <taxon>Gnathifera</taxon>
        <taxon>Rotifera</taxon>
        <taxon>Eurotatoria</taxon>
        <taxon>Bdelloidea</taxon>
        <taxon>Philodinida</taxon>
        <taxon>Philodinidae</taxon>
        <taxon>Rotaria</taxon>
    </lineage>
</organism>
<gene>
    <name evidence="2" type="ORF">BYL167_LOCUS39492</name>
    <name evidence="1" type="ORF">GIL414_LOCUS36187</name>
</gene>
<dbReference type="Proteomes" id="UP000681720">
    <property type="component" value="Unassembled WGS sequence"/>
</dbReference>
<evidence type="ECO:0000313" key="1">
    <source>
        <dbReference type="EMBL" id="CAF4535282.1"/>
    </source>
</evidence>
<dbReference type="AlphaFoldDB" id="A0A8S2YAC1"/>
<accession>A0A8S2YAC1</accession>
<feature type="non-terminal residue" evidence="1">
    <location>
        <position position="49"/>
    </location>
</feature>
<dbReference type="EMBL" id="CAJOBH010095113">
    <property type="protein sequence ID" value="CAF4585616.1"/>
    <property type="molecule type" value="Genomic_DNA"/>
</dbReference>
<sequence length="49" mass="5265">MTNLRTSSTVHSDQFCTIENNNCLAVIDGQPLDIVCAADGFPRPALDIS</sequence>
<evidence type="ECO:0000313" key="2">
    <source>
        <dbReference type="EMBL" id="CAF4585616.1"/>
    </source>
</evidence>
<name>A0A8S2YAC1_9BILA</name>
<dbReference type="Proteomes" id="UP000681967">
    <property type="component" value="Unassembled WGS sequence"/>
</dbReference>
<comment type="caution">
    <text evidence="1">The sequence shown here is derived from an EMBL/GenBank/DDBJ whole genome shotgun (WGS) entry which is preliminary data.</text>
</comment>